<keyword evidence="1" id="KW-0472">Membrane</keyword>
<evidence type="ECO:0000313" key="3">
    <source>
        <dbReference type="EMBL" id="AII87773.1"/>
    </source>
</evidence>
<evidence type="ECO:0000256" key="1">
    <source>
        <dbReference type="SAM" id="Phobius"/>
    </source>
</evidence>
<dbReference type="SMART" id="SM00421">
    <property type="entry name" value="HTH_LUXR"/>
    <property type="match status" value="1"/>
</dbReference>
<protein>
    <submittedName>
        <fullName evidence="3">Transcriptional regulator, LuxR family</fullName>
    </submittedName>
</protein>
<feature type="transmembrane region" description="Helical" evidence="1">
    <location>
        <begin position="9"/>
        <end position="29"/>
    </location>
</feature>
<keyword evidence="1" id="KW-1133">Transmembrane helix</keyword>
<dbReference type="InterPro" id="IPR036388">
    <property type="entry name" value="WH-like_DNA-bd_sf"/>
</dbReference>
<sequence>MNMVSQTQINLVLVVKAVAFVFFLFDIIFDVRDHMLEAVMYETSELIHLLFEGFAVVAIGAGIWLTFQYQTVLKEQANSAEQNLYYLRNDFDSLLKKKFESWGFTDAEREIAILVLRGFTNAQIAELRETKVGTVKVQIHKLIQKTNSASRTDFMAVFMDEFLDFAAESQ</sequence>
<dbReference type="Proteomes" id="UP000028680">
    <property type="component" value="Chromosome"/>
</dbReference>
<keyword evidence="4" id="KW-1185">Reference proteome</keyword>
<dbReference type="InterPro" id="IPR016032">
    <property type="entry name" value="Sig_transdc_resp-reg_C-effctor"/>
</dbReference>
<gene>
    <name evidence="3" type="ORF">RCA23_c22500</name>
</gene>
<dbReference type="KEGG" id="ptp:RCA23_c22500"/>
<dbReference type="SUPFAM" id="SSF46894">
    <property type="entry name" value="C-terminal effector domain of the bipartite response regulators"/>
    <property type="match status" value="1"/>
</dbReference>
<dbReference type="GO" id="GO:0006355">
    <property type="term" value="P:regulation of DNA-templated transcription"/>
    <property type="evidence" value="ECO:0007669"/>
    <property type="project" value="InterPro"/>
</dbReference>
<feature type="domain" description="HTH luxR-type" evidence="2">
    <location>
        <begin position="101"/>
        <end position="158"/>
    </location>
</feature>
<dbReference type="RefSeq" id="WP_169701400.1">
    <property type="nucleotide sequence ID" value="NZ_CP003984.1"/>
</dbReference>
<accession>A0AAN0RK84</accession>
<reference evidence="3 4" key="1">
    <citation type="journal article" date="2014" name="ISME J.">
        <title>Adaptation of an abundant Roseobacter RCA organism to pelagic systems revealed by genomic and transcriptomic analyses.</title>
        <authorList>
            <person name="Voget S."/>
            <person name="Wemheuer B."/>
            <person name="Brinkhoff T."/>
            <person name="Vollmers J."/>
            <person name="Dietrich S."/>
            <person name="Giebel H.A."/>
            <person name="Beardsley C."/>
            <person name="Sardemann C."/>
            <person name="Bakenhus I."/>
            <person name="Billerbeck S."/>
            <person name="Daniel R."/>
            <person name="Simon M."/>
        </authorList>
    </citation>
    <scope>NUCLEOTIDE SEQUENCE [LARGE SCALE GENOMIC DNA]</scope>
    <source>
        <strain evidence="3 4">RCA23</strain>
    </source>
</reference>
<evidence type="ECO:0000259" key="2">
    <source>
        <dbReference type="SMART" id="SM00421"/>
    </source>
</evidence>
<dbReference type="AlphaFoldDB" id="A0AAN0RK84"/>
<dbReference type="GO" id="GO:0003677">
    <property type="term" value="F:DNA binding"/>
    <property type="evidence" value="ECO:0007669"/>
    <property type="project" value="InterPro"/>
</dbReference>
<dbReference type="InterPro" id="IPR000792">
    <property type="entry name" value="Tscrpt_reg_LuxR_C"/>
</dbReference>
<organism evidence="3 4">
    <name type="scientific">Planktomarina temperata RCA23</name>
    <dbReference type="NCBI Taxonomy" id="666509"/>
    <lineage>
        <taxon>Bacteria</taxon>
        <taxon>Pseudomonadati</taxon>
        <taxon>Pseudomonadota</taxon>
        <taxon>Alphaproteobacteria</taxon>
        <taxon>Rhodobacterales</taxon>
        <taxon>Paracoccaceae</taxon>
        <taxon>Planktomarina</taxon>
    </lineage>
</organism>
<feature type="transmembrane region" description="Helical" evidence="1">
    <location>
        <begin position="49"/>
        <end position="67"/>
    </location>
</feature>
<evidence type="ECO:0000313" key="4">
    <source>
        <dbReference type="Proteomes" id="UP000028680"/>
    </source>
</evidence>
<name>A0AAN0RK84_9RHOB</name>
<proteinExistence type="predicted"/>
<dbReference type="EMBL" id="CP003984">
    <property type="protein sequence ID" value="AII87773.1"/>
    <property type="molecule type" value="Genomic_DNA"/>
</dbReference>
<keyword evidence="1" id="KW-0812">Transmembrane</keyword>
<dbReference type="Gene3D" id="1.10.10.10">
    <property type="entry name" value="Winged helix-like DNA-binding domain superfamily/Winged helix DNA-binding domain"/>
    <property type="match status" value="1"/>
</dbReference>